<evidence type="ECO:0000256" key="1">
    <source>
        <dbReference type="SAM" id="SignalP"/>
    </source>
</evidence>
<evidence type="ECO:0000313" key="2">
    <source>
        <dbReference type="EMBL" id="CAA0118376.1"/>
    </source>
</evidence>
<keyword evidence="5" id="KW-1185">Reference proteome</keyword>
<evidence type="ECO:0000313" key="3">
    <source>
        <dbReference type="EMBL" id="CAA0122350.1"/>
    </source>
</evidence>
<accession>A0A5S9QWJ4</accession>
<dbReference type="Proteomes" id="UP000434580">
    <property type="component" value="Unassembled WGS sequence"/>
</dbReference>
<dbReference type="Gene3D" id="2.40.160.10">
    <property type="entry name" value="Porin"/>
    <property type="match status" value="1"/>
</dbReference>
<organism evidence="2 5">
    <name type="scientific">BD1-7 clade bacterium</name>
    <dbReference type="NCBI Taxonomy" id="2029982"/>
    <lineage>
        <taxon>Bacteria</taxon>
        <taxon>Pseudomonadati</taxon>
        <taxon>Pseudomonadota</taxon>
        <taxon>Gammaproteobacteria</taxon>
        <taxon>Cellvibrionales</taxon>
        <taxon>Spongiibacteraceae</taxon>
        <taxon>BD1-7 clade</taxon>
    </lineage>
</organism>
<gene>
    <name evidence="3" type="ORF">DPBNPPHM_02840</name>
    <name evidence="2" type="ORF">OPDIPICF_02088</name>
</gene>
<sequence>MQTTISPYLKKTCKGLLAAGLMGAAALPASAGAKIEFGDDKWVSIGAGFRASFNAVENGSPNGESYSKDFTLNNMRLYLGGQIAEGFKATFNTEYIDDEIKVLDAIAQYEPMDEFNIWFGRMLTPADRIEMNGPFYGLTWNQYTVPLFPSDQGGEAGRYGRDNGVTVWGSAGKFQYAVGAFSGYKGASNGDSSLLYATRLAYNFLNMEKNPGYYTSSTYYGKAGDIFTIGFSAQTQSGGTGTEADSRSFTGYALDVFFEKVLGDAGVLTMEGEYKVFDADLPAAARNDADCFCLFNGDSFFVTAAYLVPPTGPGSFQPYVRYTSNNADGPTPASDGKSDLTELGVNYVLQGHNLRLNFNATSGDANASGFKAAESVNSFTFGLQYQI</sequence>
<evidence type="ECO:0000313" key="5">
    <source>
        <dbReference type="Proteomes" id="UP000441399"/>
    </source>
</evidence>
<reference evidence="4 5" key="1">
    <citation type="submission" date="2019-11" db="EMBL/GenBank/DDBJ databases">
        <authorList>
            <person name="Holert J."/>
        </authorList>
    </citation>
    <scope>NUCLEOTIDE SEQUENCE [LARGE SCALE GENOMIC DNA]</scope>
    <source>
        <strain evidence="3">BC5_2</strain>
        <strain evidence="2">SB11_3</strain>
    </source>
</reference>
<dbReference type="AlphaFoldDB" id="A0A5S9QWJ4"/>
<dbReference type="OrthoDB" id="9771991at2"/>
<dbReference type="Proteomes" id="UP000441399">
    <property type="component" value="Unassembled WGS sequence"/>
</dbReference>
<dbReference type="SUPFAM" id="SSF56935">
    <property type="entry name" value="Porins"/>
    <property type="match status" value="1"/>
</dbReference>
<proteinExistence type="predicted"/>
<evidence type="ECO:0008006" key="6">
    <source>
        <dbReference type="Google" id="ProtNLM"/>
    </source>
</evidence>
<evidence type="ECO:0000313" key="4">
    <source>
        <dbReference type="Proteomes" id="UP000434580"/>
    </source>
</evidence>
<feature type="signal peptide" evidence="1">
    <location>
        <begin position="1"/>
        <end position="31"/>
    </location>
</feature>
<dbReference type="EMBL" id="CACSIO010000034">
    <property type="protein sequence ID" value="CAA0118376.1"/>
    <property type="molecule type" value="Genomic_DNA"/>
</dbReference>
<keyword evidence="1" id="KW-0732">Signal</keyword>
<feature type="chain" id="PRO_5036150558" description="Porin domain-containing protein" evidence="1">
    <location>
        <begin position="32"/>
        <end position="387"/>
    </location>
</feature>
<dbReference type="EMBL" id="CACSII010000022">
    <property type="protein sequence ID" value="CAA0122350.1"/>
    <property type="molecule type" value="Genomic_DNA"/>
</dbReference>
<protein>
    <recommendedName>
        <fullName evidence="6">Porin domain-containing protein</fullName>
    </recommendedName>
</protein>
<dbReference type="InterPro" id="IPR023614">
    <property type="entry name" value="Porin_dom_sf"/>
</dbReference>
<name>A0A5S9QWJ4_9GAMM</name>